<reference evidence="2 3" key="1">
    <citation type="submission" date="2018-07" db="EMBL/GenBank/DDBJ databases">
        <title>A high quality draft genome assembly of the barn swallow (H. rustica rustica).</title>
        <authorList>
            <person name="Formenti G."/>
            <person name="Chiara M."/>
            <person name="Poveda L."/>
            <person name="Francoijs K.-J."/>
            <person name="Bonisoli-Alquati A."/>
            <person name="Canova L."/>
            <person name="Gianfranceschi L."/>
            <person name="Horner D.S."/>
            <person name="Saino N."/>
        </authorList>
    </citation>
    <scope>NUCLEOTIDE SEQUENCE [LARGE SCALE GENOMIC DNA]</scope>
    <source>
        <strain evidence="2">Chelidonia</strain>
        <tissue evidence="2">Blood</tissue>
    </source>
</reference>
<evidence type="ECO:0000313" key="3">
    <source>
        <dbReference type="Proteomes" id="UP000269221"/>
    </source>
</evidence>
<sequence>MQEMWVMGLSSSKNKYVLMIREKRRERREEKRREEKRREEKRREEKRREEKRREEKRERKDNYILIKTKLKMGEGSEHLNLSQPTLMSII</sequence>
<proteinExistence type="predicted"/>
<dbReference type="AlphaFoldDB" id="A0A3M0K2I1"/>
<organism evidence="2 3">
    <name type="scientific">Hirundo rustica rustica</name>
    <dbReference type="NCBI Taxonomy" id="333673"/>
    <lineage>
        <taxon>Eukaryota</taxon>
        <taxon>Metazoa</taxon>
        <taxon>Chordata</taxon>
        <taxon>Craniata</taxon>
        <taxon>Vertebrata</taxon>
        <taxon>Euteleostomi</taxon>
        <taxon>Archelosauria</taxon>
        <taxon>Archosauria</taxon>
        <taxon>Dinosauria</taxon>
        <taxon>Saurischia</taxon>
        <taxon>Theropoda</taxon>
        <taxon>Coelurosauria</taxon>
        <taxon>Aves</taxon>
        <taxon>Neognathae</taxon>
        <taxon>Neoaves</taxon>
        <taxon>Telluraves</taxon>
        <taxon>Australaves</taxon>
        <taxon>Passeriformes</taxon>
        <taxon>Sylvioidea</taxon>
        <taxon>Hirundinidae</taxon>
        <taxon>Hirundo</taxon>
    </lineage>
</organism>
<evidence type="ECO:0000313" key="2">
    <source>
        <dbReference type="EMBL" id="RMC05420.1"/>
    </source>
</evidence>
<accession>A0A3M0K2I1</accession>
<evidence type="ECO:0000256" key="1">
    <source>
        <dbReference type="SAM" id="MobiDB-lite"/>
    </source>
</evidence>
<keyword evidence="3" id="KW-1185">Reference proteome</keyword>
<dbReference type="Proteomes" id="UP000269221">
    <property type="component" value="Unassembled WGS sequence"/>
</dbReference>
<protein>
    <recommendedName>
        <fullName evidence="4">IBB domain-containing protein</fullName>
    </recommendedName>
</protein>
<dbReference type="EMBL" id="QRBI01000123">
    <property type="protein sequence ID" value="RMC05420.1"/>
    <property type="molecule type" value="Genomic_DNA"/>
</dbReference>
<evidence type="ECO:0008006" key="4">
    <source>
        <dbReference type="Google" id="ProtNLM"/>
    </source>
</evidence>
<gene>
    <name evidence="2" type="ORF">DUI87_18612</name>
</gene>
<feature type="region of interest" description="Disordered" evidence="1">
    <location>
        <begin position="17"/>
        <end position="61"/>
    </location>
</feature>
<feature type="compositionally biased region" description="Basic and acidic residues" evidence="1">
    <location>
        <begin position="20"/>
        <end position="61"/>
    </location>
</feature>
<comment type="caution">
    <text evidence="2">The sequence shown here is derived from an EMBL/GenBank/DDBJ whole genome shotgun (WGS) entry which is preliminary data.</text>
</comment>
<name>A0A3M0K2I1_HIRRU</name>